<sequence length="264" mass="28741">MSNLACSNHVGRDSDGNRLPPPPAAHIVGAAVDRSGSMVSMEGAPPHQIMEQMKQLSATAKEFNVPTFFTLVAFDNRIEVPINQLNLLTDKLPTLSFLQKHLAPRGMTKLYDSGITTIDMINDQRRTYIANLSKTAAALKPDIKTSYILLTDGEDNSSGFNGQERHCNALSEMRKQNGTMAIFLGANIDASKTGGDLGFSKHTSIQMPPTFEGATQCLRAVSHTLRRATTGSNDCSIDIEPVEDPPVNFSQPPQFLTQAVLLRQ</sequence>
<dbReference type="EMBL" id="MN739062">
    <property type="protein sequence ID" value="QHS86783.1"/>
    <property type="molecule type" value="Genomic_DNA"/>
</dbReference>
<evidence type="ECO:0000256" key="1">
    <source>
        <dbReference type="SAM" id="MobiDB-lite"/>
    </source>
</evidence>
<organism evidence="2">
    <name type="scientific">viral metagenome</name>
    <dbReference type="NCBI Taxonomy" id="1070528"/>
    <lineage>
        <taxon>unclassified sequences</taxon>
        <taxon>metagenomes</taxon>
        <taxon>organismal metagenomes</taxon>
    </lineage>
</organism>
<evidence type="ECO:0000313" key="2">
    <source>
        <dbReference type="EMBL" id="QHS86783.1"/>
    </source>
</evidence>
<dbReference type="AlphaFoldDB" id="A0A6C0B5M7"/>
<dbReference type="SUPFAM" id="SSF53300">
    <property type="entry name" value="vWA-like"/>
    <property type="match status" value="1"/>
</dbReference>
<proteinExistence type="predicted"/>
<dbReference type="InterPro" id="IPR036465">
    <property type="entry name" value="vWFA_dom_sf"/>
</dbReference>
<evidence type="ECO:0008006" key="3">
    <source>
        <dbReference type="Google" id="ProtNLM"/>
    </source>
</evidence>
<reference evidence="2" key="1">
    <citation type="journal article" date="2020" name="Nature">
        <title>Giant virus diversity and host interactions through global metagenomics.</title>
        <authorList>
            <person name="Schulz F."/>
            <person name="Roux S."/>
            <person name="Paez-Espino D."/>
            <person name="Jungbluth S."/>
            <person name="Walsh D.A."/>
            <person name="Denef V.J."/>
            <person name="McMahon K.D."/>
            <person name="Konstantinidis K.T."/>
            <person name="Eloe-Fadrosh E.A."/>
            <person name="Kyrpides N.C."/>
            <person name="Woyke T."/>
        </authorList>
    </citation>
    <scope>NUCLEOTIDE SEQUENCE</scope>
    <source>
        <strain evidence="2">GVMAG-M-3300009422-16</strain>
    </source>
</reference>
<feature type="region of interest" description="Disordered" evidence="1">
    <location>
        <begin position="1"/>
        <end position="23"/>
    </location>
</feature>
<accession>A0A6C0B5M7</accession>
<dbReference type="Gene3D" id="3.40.50.410">
    <property type="entry name" value="von Willebrand factor, type A domain"/>
    <property type="match status" value="1"/>
</dbReference>
<name>A0A6C0B5M7_9ZZZZ</name>
<protein>
    <recommendedName>
        <fullName evidence="3">VWFA domain-containing protein</fullName>
    </recommendedName>
</protein>